<dbReference type="PANTHER" id="PTHR13087:SF0">
    <property type="entry name" value="NFKB ACTIVATING PROTEIN LIKE"/>
    <property type="match status" value="1"/>
</dbReference>
<feature type="domain" description="NF-kappa-B-activating protein C-terminal" evidence="3">
    <location>
        <begin position="199"/>
        <end position="224"/>
    </location>
</feature>
<evidence type="ECO:0000313" key="4">
    <source>
        <dbReference type="EMBL" id="CAK9261822.1"/>
    </source>
</evidence>
<dbReference type="Proteomes" id="UP001497444">
    <property type="component" value="Chromosome 14"/>
</dbReference>
<evidence type="ECO:0000259" key="3">
    <source>
        <dbReference type="Pfam" id="PF06047"/>
    </source>
</evidence>
<dbReference type="Pfam" id="PF06047">
    <property type="entry name" value="Nkap_C"/>
    <property type="match status" value="1"/>
</dbReference>
<comment type="similarity">
    <text evidence="1">Belongs to the NKAP family.</text>
</comment>
<proteinExistence type="inferred from homology"/>
<sequence>MKQRWRAGEDEMVMRREVRDVGTMLSLFRLEEEDSRERLPPWNPTWPKKHRKSRDRGVKRHSKEEEGGEEGDKKLGGSETCHRKVRAKSLTAEDDEVEATAELVPRHNKSKKKPASTSSTTSDSDDDNSKSISEESNLDDGEVEAKEKGDDDNDMIEIDEEAIKFKEMLEAQNKAAVAAFDNQPIVGPAPAPRAEGYISYGGALRPGEGDAMAQYVQQGKRIPR</sequence>
<name>A0ABP0W8F4_9BRYO</name>
<dbReference type="PANTHER" id="PTHR13087">
    <property type="entry name" value="NF-KAPPA B ACTIVATING PROTEIN"/>
    <property type="match status" value="1"/>
</dbReference>
<keyword evidence="5" id="KW-1185">Reference proteome</keyword>
<feature type="region of interest" description="Disordered" evidence="2">
    <location>
        <begin position="29"/>
        <end position="159"/>
    </location>
</feature>
<gene>
    <name evidence="4" type="ORF">CSSPJE1EN1_LOCUS7300</name>
</gene>
<dbReference type="InterPro" id="IPR040466">
    <property type="entry name" value="NKAP"/>
</dbReference>
<organism evidence="4 5">
    <name type="scientific">Sphagnum jensenii</name>
    <dbReference type="NCBI Taxonomy" id="128206"/>
    <lineage>
        <taxon>Eukaryota</taxon>
        <taxon>Viridiplantae</taxon>
        <taxon>Streptophyta</taxon>
        <taxon>Embryophyta</taxon>
        <taxon>Bryophyta</taxon>
        <taxon>Sphagnophytina</taxon>
        <taxon>Sphagnopsida</taxon>
        <taxon>Sphagnales</taxon>
        <taxon>Sphagnaceae</taxon>
        <taxon>Sphagnum</taxon>
    </lineage>
</organism>
<dbReference type="InterPro" id="IPR009269">
    <property type="entry name" value="NKAP_C"/>
</dbReference>
<feature type="compositionally biased region" description="Basic and acidic residues" evidence="2">
    <location>
        <begin position="62"/>
        <end position="82"/>
    </location>
</feature>
<reference evidence="4" key="1">
    <citation type="submission" date="2024-02" db="EMBL/GenBank/DDBJ databases">
        <authorList>
            <consortium name="ELIXIR-Norway"/>
            <consortium name="Elixir Norway"/>
        </authorList>
    </citation>
    <scope>NUCLEOTIDE SEQUENCE</scope>
</reference>
<protein>
    <recommendedName>
        <fullName evidence="3">NF-kappa-B-activating protein C-terminal domain-containing protein</fullName>
    </recommendedName>
</protein>
<evidence type="ECO:0000256" key="1">
    <source>
        <dbReference type="ARBA" id="ARBA00009313"/>
    </source>
</evidence>
<feature type="compositionally biased region" description="Acidic residues" evidence="2">
    <location>
        <begin position="150"/>
        <end position="159"/>
    </location>
</feature>
<evidence type="ECO:0000256" key="2">
    <source>
        <dbReference type="SAM" id="MobiDB-lite"/>
    </source>
</evidence>
<accession>A0ABP0W8F4</accession>
<dbReference type="EMBL" id="OZ020109">
    <property type="protein sequence ID" value="CAK9261822.1"/>
    <property type="molecule type" value="Genomic_DNA"/>
</dbReference>
<evidence type="ECO:0000313" key="5">
    <source>
        <dbReference type="Proteomes" id="UP001497444"/>
    </source>
</evidence>
<feature type="compositionally biased region" description="Basic residues" evidence="2">
    <location>
        <begin position="47"/>
        <end position="61"/>
    </location>
</feature>